<evidence type="ECO:0000313" key="1">
    <source>
        <dbReference type="EMBL" id="CBJ23520.1"/>
    </source>
</evidence>
<name>D3GM90_STREE</name>
<accession>D3GM90</accession>
<sequence length="51" mass="6460">MFAGEFHYPSELNRLYQKIRHYKMEQRMPQSPWVERIVQVLDLDYEDLFRR</sequence>
<organism evidence="1">
    <name type="scientific">Streptococcus pneumoniae</name>
    <dbReference type="NCBI Taxonomy" id="1313"/>
    <lineage>
        <taxon>Bacteria</taxon>
        <taxon>Bacillati</taxon>
        <taxon>Bacillota</taxon>
        <taxon>Bacilli</taxon>
        <taxon>Lactobacillales</taxon>
        <taxon>Streptococcaceae</taxon>
        <taxon>Streptococcus</taxon>
    </lineage>
</organism>
<proteinExistence type="predicted"/>
<reference evidence="1" key="1">
    <citation type="journal article" date="2011" name="Antimicrob. Agents Chemother.">
        <title>Heterogeneity of Tn5253-Like Composite Elements in Clinical Streptococcus pneumoniae Isolates.</title>
        <authorList>
            <person name="Mingoia M."/>
            <person name="Tili E."/>
            <person name="Manso E."/>
            <person name="Varaldo P.E."/>
            <person name="Montanari M.P."/>
        </authorList>
    </citation>
    <scope>NUCLEOTIDE SEQUENCE</scope>
    <source>
        <strain evidence="1">SpnA213</strain>
    </source>
</reference>
<dbReference type="EMBL" id="FM201786">
    <property type="protein sequence ID" value="CBJ23520.1"/>
    <property type="molecule type" value="Genomic_DNA"/>
</dbReference>
<protein>
    <submittedName>
        <fullName evidence="1">Uncharacterized protein</fullName>
    </submittedName>
</protein>
<dbReference type="AlphaFoldDB" id="D3GM90"/>